<organism evidence="2 3">
    <name type="scientific">Candidatus Methanoperedens nitratireducens</name>
    <dbReference type="NCBI Taxonomy" id="1392998"/>
    <lineage>
        <taxon>Archaea</taxon>
        <taxon>Methanobacteriati</taxon>
        <taxon>Methanobacteriota</taxon>
        <taxon>Stenosarchaea group</taxon>
        <taxon>Methanomicrobia</taxon>
        <taxon>Methanosarcinales</taxon>
        <taxon>ANME-2 cluster</taxon>
        <taxon>Candidatus Methanoperedentaceae</taxon>
        <taxon>Candidatus Methanoperedens</taxon>
    </lineage>
</organism>
<dbReference type="RefSeq" id="WP_096206022.1">
    <property type="nucleotide sequence ID" value="NZ_FZMP01000177.1"/>
</dbReference>
<protein>
    <recommendedName>
        <fullName evidence="4">S-layer domain-containing protein</fullName>
    </recommendedName>
</protein>
<keyword evidence="1" id="KW-1133">Transmembrane helix</keyword>
<sequence>MVALVIFISFAGAAGAAVADNSLRISLIKYDPYPVSPDSDFSIWVLVKNVGDSDVSGASIEFVPKYPFSVKNESTVKYPGTIRKNDEAVYKFMVHVDKNAYVGTNTIEIGYRVDSFFTKKEFDIEVGSDVVDAKGTVRLEKFTLQPEVPMAGDTATVTITLKNSASEYTIKMDGKDYSMNAQIQSAELLGNEFVDVTSEPYYNAGIVGPGDSLDLSYTVRIKNNTPDGTYFLNFDLKGSARLYSLNLKIPIRVESSSIQTALSETPELNPGKIVLNVANNRPNTVQAASVIPVGNASFEPAEYFIGTMEPDELFTVKFDMKPGNPQEDLKFRLRFKNGNNWHESEPLTVRLNGSTTMQIQGAGSPSFLPVIAILAAVLIIIAVFFVYMKRRRAKSG</sequence>
<name>A0A284VPV7_9EURY</name>
<keyword evidence="3" id="KW-1185">Reference proteome</keyword>
<dbReference type="Proteomes" id="UP000218615">
    <property type="component" value="Unassembled WGS sequence"/>
</dbReference>
<proteinExistence type="predicted"/>
<dbReference type="PANTHER" id="PTHR35902">
    <property type="entry name" value="S-LAYER DOMAIN-LIKE PROTEIN-RELATED"/>
    <property type="match status" value="1"/>
</dbReference>
<keyword evidence="1" id="KW-0472">Membrane</keyword>
<keyword evidence="1" id="KW-0812">Transmembrane</keyword>
<accession>A0A284VPV7</accession>
<evidence type="ECO:0000313" key="3">
    <source>
        <dbReference type="Proteomes" id="UP000218615"/>
    </source>
</evidence>
<evidence type="ECO:0000313" key="2">
    <source>
        <dbReference type="EMBL" id="SNQ61316.1"/>
    </source>
</evidence>
<dbReference type="PANTHER" id="PTHR35902:SF3">
    <property type="entry name" value="NPCBM-ASSOCIATED, NEW3 DOMAIN OF ALPHA-GALACTOSIDASE"/>
    <property type="match status" value="1"/>
</dbReference>
<dbReference type="EMBL" id="FZMP01000177">
    <property type="protein sequence ID" value="SNQ61316.1"/>
    <property type="molecule type" value="Genomic_DNA"/>
</dbReference>
<gene>
    <name evidence="2" type="ORF">MNV_320003</name>
</gene>
<evidence type="ECO:0008006" key="4">
    <source>
        <dbReference type="Google" id="ProtNLM"/>
    </source>
</evidence>
<evidence type="ECO:0000256" key="1">
    <source>
        <dbReference type="SAM" id="Phobius"/>
    </source>
</evidence>
<dbReference type="AlphaFoldDB" id="A0A284VPV7"/>
<reference evidence="3" key="1">
    <citation type="submission" date="2017-06" db="EMBL/GenBank/DDBJ databases">
        <authorList>
            <person name="Cremers G."/>
        </authorList>
    </citation>
    <scope>NUCLEOTIDE SEQUENCE [LARGE SCALE GENOMIC DNA]</scope>
</reference>
<dbReference type="OrthoDB" id="65070at2157"/>
<feature type="transmembrane region" description="Helical" evidence="1">
    <location>
        <begin position="367"/>
        <end position="387"/>
    </location>
</feature>